<dbReference type="Gene3D" id="3.20.20.80">
    <property type="entry name" value="Glycosidases"/>
    <property type="match status" value="1"/>
</dbReference>
<protein>
    <submittedName>
        <fullName evidence="8">Transcriptional regulator, AraC family</fullName>
    </submittedName>
</protein>
<dbReference type="PROSITE" id="PS00041">
    <property type="entry name" value="HTH_ARAC_FAMILY_1"/>
    <property type="match status" value="1"/>
</dbReference>
<keyword evidence="3" id="KW-0010">Activator</keyword>
<dbReference type="Gene3D" id="1.10.10.60">
    <property type="entry name" value="Homeodomain-like"/>
    <property type="match status" value="2"/>
</dbReference>
<dbReference type="InterPro" id="IPR011496">
    <property type="entry name" value="O-GlcNAcase_cat"/>
</dbReference>
<feature type="active site" description="Proton donor" evidence="5">
    <location>
        <position position="438"/>
    </location>
</feature>
<keyword evidence="2" id="KW-0238">DNA-binding</keyword>
<dbReference type="GO" id="GO:0016798">
    <property type="term" value="F:hydrolase activity, acting on glycosyl bonds"/>
    <property type="evidence" value="ECO:0007669"/>
    <property type="project" value="UniProtKB-KW"/>
</dbReference>
<evidence type="ECO:0000256" key="5">
    <source>
        <dbReference type="PROSITE-ProRule" id="PRU01353"/>
    </source>
</evidence>
<dbReference type="SMART" id="SM00342">
    <property type="entry name" value="HTH_ARAC"/>
    <property type="match status" value="1"/>
</dbReference>
<comment type="caution">
    <text evidence="8">The sequence shown here is derived from an EMBL/GenBank/DDBJ whole genome shotgun (WGS) entry which is preliminary data.</text>
</comment>
<dbReference type="Pfam" id="PF07555">
    <property type="entry name" value="NAGidase"/>
    <property type="match status" value="1"/>
</dbReference>
<gene>
    <name evidence="8" type="ORF">Cflav_PD5662</name>
</gene>
<dbReference type="SUPFAM" id="SSF46689">
    <property type="entry name" value="Homeodomain-like"/>
    <property type="match status" value="1"/>
</dbReference>
<dbReference type="SUPFAM" id="SSF51215">
    <property type="entry name" value="Regulatory protein AraC"/>
    <property type="match status" value="1"/>
</dbReference>
<evidence type="ECO:0000256" key="3">
    <source>
        <dbReference type="ARBA" id="ARBA00023159"/>
    </source>
</evidence>
<dbReference type="STRING" id="320771.Cflav_PD5662"/>
<dbReference type="InterPro" id="IPR018060">
    <property type="entry name" value="HTH_AraC"/>
</dbReference>
<dbReference type="Proteomes" id="UP000003688">
    <property type="component" value="Unassembled WGS sequence"/>
</dbReference>
<dbReference type="OrthoDB" id="9760892at2"/>
<evidence type="ECO:0000313" key="9">
    <source>
        <dbReference type="Proteomes" id="UP000003688"/>
    </source>
</evidence>
<evidence type="ECO:0000256" key="1">
    <source>
        <dbReference type="ARBA" id="ARBA00023015"/>
    </source>
</evidence>
<proteinExistence type="inferred from homology"/>
<dbReference type="RefSeq" id="WP_007412840.1">
    <property type="nucleotide sequence ID" value="NZ_ABOX02000002.1"/>
</dbReference>
<evidence type="ECO:0000259" key="6">
    <source>
        <dbReference type="PROSITE" id="PS01124"/>
    </source>
</evidence>
<dbReference type="PROSITE" id="PS01124">
    <property type="entry name" value="HTH_ARAC_FAMILY_2"/>
    <property type="match status" value="1"/>
</dbReference>
<dbReference type="InterPro" id="IPR009057">
    <property type="entry name" value="Homeodomain-like_sf"/>
</dbReference>
<dbReference type="AlphaFoldDB" id="B9XAJ2"/>
<reference evidence="8 9" key="1">
    <citation type="journal article" date="2011" name="J. Bacteriol.">
        <title>Genome sequence of 'Pedosphaera parvula' Ellin514, an aerobic Verrucomicrobial isolate from pasture soil.</title>
        <authorList>
            <person name="Kant R."/>
            <person name="van Passel M.W."/>
            <person name="Sangwan P."/>
            <person name="Palva A."/>
            <person name="Lucas S."/>
            <person name="Copeland A."/>
            <person name="Lapidus A."/>
            <person name="Glavina Del Rio T."/>
            <person name="Dalin E."/>
            <person name="Tice H."/>
            <person name="Bruce D."/>
            <person name="Goodwin L."/>
            <person name="Pitluck S."/>
            <person name="Chertkov O."/>
            <person name="Larimer F.W."/>
            <person name="Land M.L."/>
            <person name="Hauser L."/>
            <person name="Brettin T.S."/>
            <person name="Detter J.C."/>
            <person name="Han S."/>
            <person name="de Vos W.M."/>
            <person name="Janssen P.H."/>
            <person name="Smidt H."/>
        </authorList>
    </citation>
    <scope>NUCLEOTIDE SEQUENCE [LARGE SCALE GENOMIC DNA]</scope>
    <source>
        <strain evidence="8 9">Ellin514</strain>
    </source>
</reference>
<name>B9XAJ2_PEDPL</name>
<dbReference type="InterPro" id="IPR003313">
    <property type="entry name" value="AraC-bd"/>
</dbReference>
<dbReference type="EMBL" id="ABOX02000002">
    <property type="protein sequence ID" value="EEF63027.1"/>
    <property type="molecule type" value="Genomic_DNA"/>
</dbReference>
<dbReference type="PANTHER" id="PTHR46796">
    <property type="entry name" value="HTH-TYPE TRANSCRIPTIONAL ACTIVATOR RHAS-RELATED"/>
    <property type="match status" value="1"/>
</dbReference>
<feature type="domain" description="HTH araC/xylS-type" evidence="6">
    <location>
        <begin position="189"/>
        <end position="287"/>
    </location>
</feature>
<keyword evidence="5" id="KW-0326">Glycosidase</keyword>
<keyword evidence="5" id="KW-0378">Hydrolase</keyword>
<accession>B9XAJ2</accession>
<comment type="similarity">
    <text evidence="5">Belongs to the glycosyl hydrolase 84 family.</text>
</comment>
<dbReference type="InterPro" id="IPR017853">
    <property type="entry name" value="GH"/>
</dbReference>
<dbReference type="InterPro" id="IPR050204">
    <property type="entry name" value="AraC_XylS_family_regulators"/>
</dbReference>
<keyword evidence="9" id="KW-1185">Reference proteome</keyword>
<feature type="domain" description="GH84" evidence="7">
    <location>
        <begin position="308"/>
        <end position="595"/>
    </location>
</feature>
<dbReference type="InterPro" id="IPR037923">
    <property type="entry name" value="HTH-like"/>
</dbReference>
<evidence type="ECO:0000256" key="2">
    <source>
        <dbReference type="ARBA" id="ARBA00023125"/>
    </source>
</evidence>
<keyword evidence="4" id="KW-0804">Transcription</keyword>
<dbReference type="InterPro" id="IPR018062">
    <property type="entry name" value="HTH_AraC-typ_CS"/>
</dbReference>
<dbReference type="Pfam" id="PF12833">
    <property type="entry name" value="HTH_18"/>
    <property type="match status" value="1"/>
</dbReference>
<dbReference type="Pfam" id="PF02311">
    <property type="entry name" value="AraC_binding"/>
    <property type="match status" value="1"/>
</dbReference>
<dbReference type="GO" id="GO:0043565">
    <property type="term" value="F:sequence-specific DNA binding"/>
    <property type="evidence" value="ECO:0007669"/>
    <property type="project" value="InterPro"/>
</dbReference>
<dbReference type="SUPFAM" id="SSF51445">
    <property type="entry name" value="(Trans)glycosidases"/>
    <property type="match status" value="1"/>
</dbReference>
<sequence>MNEGNPEIELERTPKKAVIPASGLLVFESHHAPGFSGQAKDTSSKFHLVIAGHSRWEGGGRRYFLGPDTLIHIPAGQAYSQADLPNDPVTVYGVHYRTELLSAALSSQLTALGMLSIDLGSANVNQARVVRSIFQEMLFEQGAGQEGWEMMLQSRLIDLAVRTLRLARRRGRNDLPAFEPGNDSTERVARYALRLKSRFFRQETIEEASKAVGLGRRQFTDLFRKVTGQSWRRYVLGLRLNHAAGLLAETERSVVAVAFESGFDDLSYFNHSFKTAYGCSPLAYREQRQVRLPVKSAASSKPVGDGEPSAGFKLRGIKGWFWTAEQYLEEIPFLPCLKMNFLMDCYGSMISSQSVLQPGKTGSNEWWKPMTEDRKEAYARIICACQDNDIKFCFALHPQLGSPRPLNPDRAEDVEQFYQHYAWAQSQGVQWFSICVDDTGWGVGGPAASGLGHARLVNTVLARLRDRDKTAQFTFCPVICWGDATNPEHRDYLEVLAREMHPEVYVFWNGDSIVTPRITRVAAESYRQVVKHRLFLWDNYPVNDGSPTLHLGPVSGRETDLHEVIDGYLSNPMHTQNQINRIPLATCADYASNPREYNPARSIGQAILRLAKTSEQQRVIKDLVETYPGFIVAGGGTGTNPVRAKFGNLVAVRDSRSSAQTFIHHLENILTRLATQFPKQFLSTRKTITEDISWMKKQIGSKK</sequence>
<dbReference type="GO" id="GO:0003700">
    <property type="term" value="F:DNA-binding transcription factor activity"/>
    <property type="evidence" value="ECO:0007669"/>
    <property type="project" value="InterPro"/>
</dbReference>
<evidence type="ECO:0000313" key="8">
    <source>
        <dbReference type="EMBL" id="EEF63027.1"/>
    </source>
</evidence>
<evidence type="ECO:0000259" key="7">
    <source>
        <dbReference type="PROSITE" id="PS52009"/>
    </source>
</evidence>
<dbReference type="PROSITE" id="PS52009">
    <property type="entry name" value="GH84"/>
    <property type="match status" value="1"/>
</dbReference>
<evidence type="ECO:0000256" key="4">
    <source>
        <dbReference type="ARBA" id="ARBA00023163"/>
    </source>
</evidence>
<organism evidence="8 9">
    <name type="scientific">Pedosphaera parvula (strain Ellin514)</name>
    <dbReference type="NCBI Taxonomy" id="320771"/>
    <lineage>
        <taxon>Bacteria</taxon>
        <taxon>Pseudomonadati</taxon>
        <taxon>Verrucomicrobiota</taxon>
        <taxon>Pedosphaerae</taxon>
        <taxon>Pedosphaerales</taxon>
        <taxon>Pedosphaeraceae</taxon>
        <taxon>Pedosphaera</taxon>
    </lineage>
</organism>
<keyword evidence="1" id="KW-0805">Transcription regulation</keyword>
<dbReference type="PANTHER" id="PTHR46796:SF6">
    <property type="entry name" value="ARAC SUBFAMILY"/>
    <property type="match status" value="1"/>
</dbReference>